<dbReference type="EMBL" id="LLXS01000029">
    <property type="protein sequence ID" value="KRG41079.1"/>
    <property type="molecule type" value="Genomic_DNA"/>
</dbReference>
<name>A0A0R0AIE9_9GAMM</name>
<feature type="chain" id="PRO_5006390825" description="Secreted protein" evidence="2">
    <location>
        <begin position="23"/>
        <end position="128"/>
    </location>
</feature>
<proteinExistence type="predicted"/>
<dbReference type="OrthoDB" id="5959317at2"/>
<protein>
    <recommendedName>
        <fullName evidence="5">Secreted protein</fullName>
    </recommendedName>
</protein>
<accession>A0A0R0AIE9</accession>
<comment type="caution">
    <text evidence="3">The sequence shown here is derived from an EMBL/GenBank/DDBJ whole genome shotgun (WGS) entry which is preliminary data.</text>
</comment>
<evidence type="ECO:0000313" key="3">
    <source>
        <dbReference type="EMBL" id="KRG41079.1"/>
    </source>
</evidence>
<dbReference type="Proteomes" id="UP000050836">
    <property type="component" value="Unassembled WGS sequence"/>
</dbReference>
<dbReference type="PROSITE" id="PS51257">
    <property type="entry name" value="PROKAR_LIPOPROTEIN"/>
    <property type="match status" value="1"/>
</dbReference>
<keyword evidence="2" id="KW-0732">Signal</keyword>
<evidence type="ECO:0000256" key="2">
    <source>
        <dbReference type="SAM" id="SignalP"/>
    </source>
</evidence>
<feature type="region of interest" description="Disordered" evidence="1">
    <location>
        <begin position="108"/>
        <end position="128"/>
    </location>
</feature>
<evidence type="ECO:0000256" key="1">
    <source>
        <dbReference type="SAM" id="MobiDB-lite"/>
    </source>
</evidence>
<dbReference type="AlphaFoldDB" id="A0A0R0AIE9"/>
<feature type="signal peptide" evidence="2">
    <location>
        <begin position="1"/>
        <end position="22"/>
    </location>
</feature>
<organism evidence="3 4">
    <name type="scientific">Stenotrophomonas pictorum JCM 9942</name>
    <dbReference type="NCBI Taxonomy" id="1236960"/>
    <lineage>
        <taxon>Bacteria</taxon>
        <taxon>Pseudomonadati</taxon>
        <taxon>Pseudomonadota</taxon>
        <taxon>Gammaproteobacteria</taxon>
        <taxon>Lysobacterales</taxon>
        <taxon>Lysobacteraceae</taxon>
        <taxon>Stenotrophomonas</taxon>
    </lineage>
</organism>
<keyword evidence="4" id="KW-1185">Reference proteome</keyword>
<reference evidence="3 4" key="1">
    <citation type="submission" date="2015-10" db="EMBL/GenBank/DDBJ databases">
        <title>Genome sequencing and analysis of members of genus Stenotrophomonas.</title>
        <authorList>
            <person name="Patil P.P."/>
            <person name="Midha S."/>
            <person name="Patil P.B."/>
        </authorList>
    </citation>
    <scope>NUCLEOTIDE SEQUENCE [LARGE SCALE GENOMIC DNA]</scope>
    <source>
        <strain evidence="3 4">JCM 9942</strain>
    </source>
</reference>
<gene>
    <name evidence="3" type="ORF">ARC78_11905</name>
</gene>
<sequence>MVRLPVLLILLLWALAACGAPATPQTLPARPQASSPPAVVIDRSCRGDADCTVKNVGNCCGASPACVNVASPVDPAGVQARCQAQGMMGVCGFTEIQGCRCIQGQCRSNPAPADALRRPLTTNPETDP</sequence>
<evidence type="ECO:0000313" key="4">
    <source>
        <dbReference type="Proteomes" id="UP000050836"/>
    </source>
</evidence>
<dbReference type="RefSeq" id="WP_054659852.1">
    <property type="nucleotide sequence ID" value="NZ_BAZI01000247.1"/>
</dbReference>
<evidence type="ECO:0008006" key="5">
    <source>
        <dbReference type="Google" id="ProtNLM"/>
    </source>
</evidence>